<reference evidence="2" key="2">
    <citation type="journal article" date="2017" name="J. Med. Entomol.">
        <title>Transcriptome Analysis of the Triatoma infestans (Hemiptera: Reduviidae) Integument.</title>
        <authorList>
            <person name="Calderon-Fernandez G.M."/>
            <person name="Moriconi D.E."/>
            <person name="Dulbecco A.B."/>
            <person name="Juarez M.P."/>
        </authorList>
    </citation>
    <scope>NUCLEOTIDE SEQUENCE</scope>
    <source>
        <strain evidence="2">Int1</strain>
        <tissue evidence="2">Integument</tissue>
    </source>
</reference>
<feature type="chain" id="PRO_5007824136" evidence="1">
    <location>
        <begin position="25"/>
        <end position="126"/>
    </location>
</feature>
<evidence type="ECO:0000313" key="2">
    <source>
        <dbReference type="EMBL" id="JAR96343.1"/>
    </source>
</evidence>
<name>A0A161M1X2_TRIIF</name>
<dbReference type="EMBL" id="GEMB01007023">
    <property type="protein sequence ID" value="JAR96343.1"/>
    <property type="molecule type" value="Transcribed_RNA"/>
</dbReference>
<proteinExistence type="predicted"/>
<sequence length="126" mass="14062">MNYYHHHGICLILVLYCAICRIDTIPVRKTQNIGRNIRHLPCVSRRTGEQGTCMFAFSCAKLNGTHLGTCIDRFYFGSCCKVPEEDTLDIAPPFVEDNSLIEDEIRPAFGSTSTSSFFSSSTTTLS</sequence>
<feature type="signal peptide" evidence="1">
    <location>
        <begin position="1"/>
        <end position="24"/>
    </location>
</feature>
<reference evidence="2" key="1">
    <citation type="submission" date="2016-04" db="EMBL/GenBank/DDBJ databases">
        <authorList>
            <person name="Calderon-Fernandez G.M.Sr."/>
        </authorList>
    </citation>
    <scope>NUCLEOTIDE SEQUENCE</scope>
    <source>
        <strain evidence="2">Int1</strain>
        <tissue evidence="2">Integument</tissue>
    </source>
</reference>
<protein>
    <submittedName>
        <fullName evidence="2">Serine proteinase stubble</fullName>
    </submittedName>
</protein>
<organism evidence="2">
    <name type="scientific">Triatoma infestans</name>
    <name type="common">Assassin bug</name>
    <dbReference type="NCBI Taxonomy" id="30076"/>
    <lineage>
        <taxon>Eukaryota</taxon>
        <taxon>Metazoa</taxon>
        <taxon>Ecdysozoa</taxon>
        <taxon>Arthropoda</taxon>
        <taxon>Hexapoda</taxon>
        <taxon>Insecta</taxon>
        <taxon>Pterygota</taxon>
        <taxon>Neoptera</taxon>
        <taxon>Paraneoptera</taxon>
        <taxon>Hemiptera</taxon>
        <taxon>Heteroptera</taxon>
        <taxon>Panheteroptera</taxon>
        <taxon>Cimicomorpha</taxon>
        <taxon>Reduviidae</taxon>
        <taxon>Triatominae</taxon>
        <taxon>Triatoma</taxon>
    </lineage>
</organism>
<feature type="non-terminal residue" evidence="2">
    <location>
        <position position="126"/>
    </location>
</feature>
<keyword evidence="1" id="KW-0732">Signal</keyword>
<dbReference type="AlphaFoldDB" id="A0A161M1X2"/>
<accession>A0A161M1X2</accession>
<evidence type="ECO:0000256" key="1">
    <source>
        <dbReference type="SAM" id="SignalP"/>
    </source>
</evidence>